<accession>A0A1L8R3D1</accession>
<reference evidence="1 2" key="1">
    <citation type="submission" date="2014-12" db="EMBL/GenBank/DDBJ databases">
        <title>Draft genome sequences of 29 type strains of Enterococci.</title>
        <authorList>
            <person name="Zhong Z."/>
            <person name="Sun Z."/>
            <person name="Liu W."/>
            <person name="Zhang W."/>
            <person name="Zhang H."/>
        </authorList>
    </citation>
    <scope>NUCLEOTIDE SEQUENCE [LARGE SCALE GENOMIC DNA]</scope>
    <source>
        <strain evidence="1 2">DSM 21207</strain>
    </source>
</reference>
<protein>
    <submittedName>
        <fullName evidence="1">Uncharacterized protein</fullName>
    </submittedName>
</protein>
<proteinExistence type="predicted"/>
<comment type="caution">
    <text evidence="1">The sequence shown here is derived from an EMBL/GenBank/DDBJ whole genome shotgun (WGS) entry which is preliminary data.</text>
</comment>
<name>A0A1L8R3D1_9ENTE</name>
<evidence type="ECO:0000313" key="1">
    <source>
        <dbReference type="EMBL" id="OJG14268.1"/>
    </source>
</evidence>
<evidence type="ECO:0000313" key="2">
    <source>
        <dbReference type="Proteomes" id="UP000182835"/>
    </source>
</evidence>
<dbReference type="AlphaFoldDB" id="A0A1L8R3D1"/>
<sequence>MTEAASSEIRRNSPKFEKQFSEIPSYFLKLGAFVTTSFLSGKL</sequence>
<organism evidence="1 2">
    <name type="scientific">Enterococcus canintestini</name>
    <dbReference type="NCBI Taxonomy" id="317010"/>
    <lineage>
        <taxon>Bacteria</taxon>
        <taxon>Bacillati</taxon>
        <taxon>Bacillota</taxon>
        <taxon>Bacilli</taxon>
        <taxon>Lactobacillales</taxon>
        <taxon>Enterococcaceae</taxon>
        <taxon>Enterococcus</taxon>
    </lineage>
</organism>
<gene>
    <name evidence="1" type="ORF">RU96_GL001273</name>
</gene>
<dbReference type="Proteomes" id="UP000182835">
    <property type="component" value="Unassembled WGS sequence"/>
</dbReference>
<dbReference type="EMBL" id="JXKG01000021">
    <property type="protein sequence ID" value="OJG14268.1"/>
    <property type="molecule type" value="Genomic_DNA"/>
</dbReference>